<proteinExistence type="predicted"/>
<keyword evidence="1" id="KW-1185">Reference proteome</keyword>
<dbReference type="Proteomes" id="UP000887565">
    <property type="component" value="Unplaced"/>
</dbReference>
<dbReference type="AlphaFoldDB" id="A0A915HS01"/>
<dbReference type="WBParaSite" id="nRc.2.0.1.t04205-RA">
    <property type="protein sequence ID" value="nRc.2.0.1.t04205-RA"/>
    <property type="gene ID" value="nRc.2.0.1.g04205"/>
</dbReference>
<accession>A0A915HS01</accession>
<reference evidence="2" key="1">
    <citation type="submission" date="2022-11" db="UniProtKB">
        <authorList>
            <consortium name="WormBaseParasite"/>
        </authorList>
    </citation>
    <scope>IDENTIFICATION</scope>
</reference>
<protein>
    <submittedName>
        <fullName evidence="2">Uncharacterized protein</fullName>
    </submittedName>
</protein>
<sequence>MRTIPTMQSRHNKTFFERSTAFLNAAFWCMNPKHDKNIVALKIWGGGWGVSSKPIPTEKFKHGDFPNVLIIKGLNQ</sequence>
<evidence type="ECO:0000313" key="2">
    <source>
        <dbReference type="WBParaSite" id="nRc.2.0.1.t04205-RA"/>
    </source>
</evidence>
<name>A0A915HS01_ROMCU</name>
<organism evidence="1 2">
    <name type="scientific">Romanomermis culicivorax</name>
    <name type="common">Nematode worm</name>
    <dbReference type="NCBI Taxonomy" id="13658"/>
    <lineage>
        <taxon>Eukaryota</taxon>
        <taxon>Metazoa</taxon>
        <taxon>Ecdysozoa</taxon>
        <taxon>Nematoda</taxon>
        <taxon>Enoplea</taxon>
        <taxon>Dorylaimia</taxon>
        <taxon>Mermithida</taxon>
        <taxon>Mermithoidea</taxon>
        <taxon>Mermithidae</taxon>
        <taxon>Romanomermis</taxon>
    </lineage>
</organism>
<evidence type="ECO:0000313" key="1">
    <source>
        <dbReference type="Proteomes" id="UP000887565"/>
    </source>
</evidence>